<evidence type="ECO:0008006" key="3">
    <source>
        <dbReference type="Google" id="ProtNLM"/>
    </source>
</evidence>
<dbReference type="AlphaFoldDB" id="Q5H5U6"/>
<organism evidence="1 2">
    <name type="scientific">Xanthomonas oryzae pv. oryzae (strain KACC10331 / KXO85)</name>
    <dbReference type="NCBI Taxonomy" id="291331"/>
    <lineage>
        <taxon>Bacteria</taxon>
        <taxon>Pseudomonadati</taxon>
        <taxon>Pseudomonadota</taxon>
        <taxon>Gammaproteobacteria</taxon>
        <taxon>Lysobacterales</taxon>
        <taxon>Lysobacteraceae</taxon>
        <taxon>Xanthomonas</taxon>
    </lineage>
</organism>
<keyword evidence="2" id="KW-1185">Reference proteome</keyword>
<reference evidence="1 2" key="1">
    <citation type="journal article" date="2005" name="Nucleic Acids Res.">
        <title>The genome sequence of Xanthomonas oryzae pathovar oryzae KACC10331, the bacterial blight pathogen of rice.</title>
        <authorList>
            <person name="Lee B.M."/>
            <person name="Park Y.J."/>
            <person name="Park D.S."/>
            <person name="Kang H.W."/>
            <person name="Kim J.G."/>
            <person name="Song E.S."/>
            <person name="Park I.C."/>
            <person name="Yoon U.H."/>
            <person name="Hahn J.H."/>
            <person name="Koo B.S."/>
            <person name="Lee G.B."/>
            <person name="Kim H."/>
            <person name="Park H.S."/>
            <person name="Yoon K.O."/>
            <person name="Kim J.H."/>
            <person name="Jung C.H."/>
            <person name="Koh N.H."/>
            <person name="Seo J.S."/>
            <person name="Go S.J."/>
        </authorList>
    </citation>
    <scope>NUCLEOTIDE SEQUENCE [LARGE SCALE GENOMIC DNA]</scope>
    <source>
        <strain evidence="2">KACC10331 / KXO85</strain>
    </source>
</reference>
<dbReference type="HOGENOM" id="CLU_2793054_0_0_6"/>
<dbReference type="KEGG" id="xoo:XOO0420"/>
<protein>
    <recommendedName>
        <fullName evidence="3">Lipoprotein</fullName>
    </recommendedName>
</protein>
<name>Q5H5U6_XANOR</name>
<dbReference type="EMBL" id="AE013598">
    <property type="protein sequence ID" value="AAW73674.1"/>
    <property type="molecule type" value="Genomic_DNA"/>
</dbReference>
<gene>
    <name evidence="1" type="ordered locus">XOO0420</name>
</gene>
<proteinExistence type="predicted"/>
<evidence type="ECO:0000313" key="2">
    <source>
        <dbReference type="Proteomes" id="UP000006735"/>
    </source>
</evidence>
<dbReference type="Proteomes" id="UP000006735">
    <property type="component" value="Chromosome"/>
</dbReference>
<accession>Q5H5U6</accession>
<evidence type="ECO:0000313" key="1">
    <source>
        <dbReference type="EMBL" id="AAW73674.1"/>
    </source>
</evidence>
<sequence length="68" mass="7305">MRMALVRRFGGQHHGCVLLSGRAIAPKIALTLFLFPSLAKCGRGREAALQDARCLSAFASAANALHRQ</sequence>